<dbReference type="PANTHER" id="PTHR11059:SF0">
    <property type="entry name" value="DNA REPAIR PROTEIN RECN"/>
    <property type="match status" value="1"/>
</dbReference>
<sequence>MLVNLHVQDIVLIAQLRLSIGAGLTALTGETGAGKSILLDSLGLATGGKADRSLVRHGAERGIVAATFDVDRRHEVWAALEEGGLSTEDDTITLRRIQYADGKSRAFINDQPCSVGLLRAVGGRLIEIHGQHQALGFLDERAHRQLLDHFGGHEEALRAVQSADAAHRAAIASLDAAMSADRRLHEEADYLRHMAEELSALAPQAGEEAQLAERRAVLMAAEKIGADLDEAAHLLEEDGPTRRLSTAAAQLERAAARLTEEGGALLQAAVGRIDAALAEFEAARDAVNLAAGHFAGDPEELNAIEERLFALRAAARKYQRPTDALVPLLNEVRAALRDHQESEGRRDDLEVEVRKTKAQYDVATAALTAARRRAARRLESDMAKELRPLKLDRTRFVVELSATEAGPTGTDRVRFMVSTNPGQPPGPLGSIASGGELSRFVLALKAVLVAREGRTVIIFDEVDAGVGGAVADAVGERLAGIASASQVLVVTHSPQVAARGAAHFQVSKTGKHVVETTVRHLTAEERVEEIARMLSGAKITDAAREAAKALLSASGKKPKKKRAA</sequence>
<evidence type="ECO:0000256" key="2">
    <source>
        <dbReference type="ARBA" id="ARBA00009441"/>
    </source>
</evidence>
<dbReference type="Pfam" id="PF02463">
    <property type="entry name" value="SMC_N"/>
    <property type="match status" value="1"/>
</dbReference>
<evidence type="ECO:0000256" key="5">
    <source>
        <dbReference type="ARBA" id="ARBA00022763"/>
    </source>
</evidence>
<evidence type="ECO:0000313" key="13">
    <source>
        <dbReference type="Proteomes" id="UP000001302"/>
    </source>
</evidence>
<dbReference type="Proteomes" id="UP000001302">
    <property type="component" value="Chromosome"/>
</dbReference>
<evidence type="ECO:0000256" key="3">
    <source>
        <dbReference type="ARBA" id="ARBA00021315"/>
    </source>
</evidence>
<dbReference type="SUPFAM" id="SSF52540">
    <property type="entry name" value="P-loop containing nucleoside triphosphate hydrolases"/>
    <property type="match status" value="2"/>
</dbReference>
<evidence type="ECO:0000256" key="4">
    <source>
        <dbReference type="ARBA" id="ARBA00022741"/>
    </source>
</evidence>
<reference evidence="12 13" key="2">
    <citation type="journal article" date="2011" name="J. Bacteriol.">
        <title>Complete genome sequence of strain HTCC2503T of Parvularcula bermudensis, the type species of the order "Parvularculales" in the class Alphaproteobacteria.</title>
        <authorList>
            <person name="Oh H.M."/>
            <person name="Kang I."/>
            <person name="Vergin K.L."/>
            <person name="Kang D."/>
            <person name="Rhee K.H."/>
            <person name="Giovannoni S.J."/>
            <person name="Cho J.C."/>
        </authorList>
    </citation>
    <scope>NUCLEOTIDE SEQUENCE [LARGE SCALE GENOMIC DNA]</scope>
    <source>
        <strain evidence="13">ATCC BAA-594 / HTCC2503 / KCTC 12087</strain>
    </source>
</reference>
<dbReference type="Gene3D" id="3.40.50.300">
    <property type="entry name" value="P-loop containing nucleotide triphosphate hydrolases"/>
    <property type="match status" value="2"/>
</dbReference>
<dbReference type="GO" id="GO:0006281">
    <property type="term" value="P:DNA repair"/>
    <property type="evidence" value="ECO:0007669"/>
    <property type="project" value="UniProtKB-KW"/>
</dbReference>
<dbReference type="NCBIfam" id="TIGR00634">
    <property type="entry name" value="recN"/>
    <property type="match status" value="1"/>
</dbReference>
<keyword evidence="4" id="KW-0547">Nucleotide-binding</keyword>
<evidence type="ECO:0000256" key="9">
    <source>
        <dbReference type="PIRNR" id="PIRNR003128"/>
    </source>
</evidence>
<name>E0TCU1_PARBH</name>
<gene>
    <name evidence="12" type="ordered locus">PB2503_09134</name>
</gene>
<dbReference type="HOGENOM" id="CLU_018297_3_1_5"/>
<dbReference type="OrthoDB" id="9806954at2"/>
<comment type="function">
    <text evidence="1 9">May be involved in recombinational repair of damaged DNA.</text>
</comment>
<proteinExistence type="inferred from homology"/>
<dbReference type="GO" id="GO:0043590">
    <property type="term" value="C:bacterial nucleoid"/>
    <property type="evidence" value="ECO:0007669"/>
    <property type="project" value="TreeGrafter"/>
</dbReference>
<keyword evidence="7 9" id="KW-0234">DNA repair</keyword>
<keyword evidence="5 9" id="KW-0227">DNA damage</keyword>
<dbReference type="InterPro" id="IPR004604">
    <property type="entry name" value="DNA_recomb/repair_RecN"/>
</dbReference>
<evidence type="ECO:0000256" key="8">
    <source>
        <dbReference type="ARBA" id="ARBA00033408"/>
    </source>
</evidence>
<dbReference type="InterPro" id="IPR027417">
    <property type="entry name" value="P-loop_NTPase"/>
</dbReference>
<evidence type="ECO:0000259" key="11">
    <source>
        <dbReference type="Pfam" id="PF02463"/>
    </source>
</evidence>
<dbReference type="eggNOG" id="COG0497">
    <property type="taxonomic scope" value="Bacteria"/>
</dbReference>
<keyword evidence="6" id="KW-0067">ATP-binding</keyword>
<dbReference type="EMBL" id="CP002156">
    <property type="protein sequence ID" value="ADM09880.1"/>
    <property type="molecule type" value="Genomic_DNA"/>
</dbReference>
<feature type="coiled-coil region" evidence="10">
    <location>
        <begin position="332"/>
        <end position="366"/>
    </location>
</feature>
<dbReference type="GO" id="GO:0009432">
    <property type="term" value="P:SOS response"/>
    <property type="evidence" value="ECO:0007669"/>
    <property type="project" value="TreeGrafter"/>
</dbReference>
<keyword evidence="10" id="KW-0175">Coiled coil</keyword>
<reference evidence="13" key="1">
    <citation type="submission" date="2010-08" db="EMBL/GenBank/DDBJ databases">
        <title>Genome sequence of Parvularcula bermudensis HTCC2503.</title>
        <authorList>
            <person name="Kang D.-M."/>
            <person name="Oh H.-M."/>
            <person name="Cho J.-C."/>
        </authorList>
    </citation>
    <scope>NUCLEOTIDE SEQUENCE [LARGE SCALE GENOMIC DNA]</scope>
    <source>
        <strain evidence="13">ATCC BAA-594 / HTCC2503 / KCTC 12087</strain>
    </source>
</reference>
<dbReference type="InterPro" id="IPR003395">
    <property type="entry name" value="RecF/RecN/SMC_N"/>
</dbReference>
<evidence type="ECO:0000256" key="6">
    <source>
        <dbReference type="ARBA" id="ARBA00022840"/>
    </source>
</evidence>
<dbReference type="KEGG" id="pbr:PB2503_09134"/>
<dbReference type="CDD" id="cd03241">
    <property type="entry name" value="ABC_RecN"/>
    <property type="match status" value="2"/>
</dbReference>
<dbReference type="GO" id="GO:0006310">
    <property type="term" value="P:DNA recombination"/>
    <property type="evidence" value="ECO:0007669"/>
    <property type="project" value="InterPro"/>
</dbReference>
<evidence type="ECO:0000256" key="7">
    <source>
        <dbReference type="ARBA" id="ARBA00023204"/>
    </source>
</evidence>
<evidence type="ECO:0000256" key="1">
    <source>
        <dbReference type="ARBA" id="ARBA00003618"/>
    </source>
</evidence>
<dbReference type="AlphaFoldDB" id="E0TCU1"/>
<dbReference type="GO" id="GO:0005524">
    <property type="term" value="F:ATP binding"/>
    <property type="evidence" value="ECO:0007669"/>
    <property type="project" value="UniProtKB-KW"/>
</dbReference>
<comment type="similarity">
    <text evidence="2 9">Belongs to the RecN family.</text>
</comment>
<organism evidence="12 13">
    <name type="scientific">Parvularcula bermudensis (strain ATCC BAA-594 / HTCC2503 / KCTC 12087)</name>
    <dbReference type="NCBI Taxonomy" id="314260"/>
    <lineage>
        <taxon>Bacteria</taxon>
        <taxon>Pseudomonadati</taxon>
        <taxon>Pseudomonadota</taxon>
        <taxon>Alphaproteobacteria</taxon>
        <taxon>Parvularculales</taxon>
        <taxon>Parvularculaceae</taxon>
        <taxon>Parvularcula</taxon>
    </lineage>
</organism>
<keyword evidence="13" id="KW-1185">Reference proteome</keyword>
<feature type="domain" description="RecF/RecN/SMC N-terminal" evidence="11">
    <location>
        <begin position="15"/>
        <end position="510"/>
    </location>
</feature>
<protein>
    <recommendedName>
        <fullName evidence="3 9">DNA repair protein RecN</fullName>
    </recommendedName>
    <alternativeName>
        <fullName evidence="8 9">Recombination protein N</fullName>
    </alternativeName>
</protein>
<dbReference type="STRING" id="314260.PB2503_09134"/>
<evidence type="ECO:0000313" key="12">
    <source>
        <dbReference type="EMBL" id="ADM09880.1"/>
    </source>
</evidence>
<accession>E0TCU1</accession>
<dbReference type="PIRSF" id="PIRSF003128">
    <property type="entry name" value="RecN"/>
    <property type="match status" value="1"/>
</dbReference>
<dbReference type="RefSeq" id="WP_013300854.1">
    <property type="nucleotide sequence ID" value="NC_014414.1"/>
</dbReference>
<dbReference type="PANTHER" id="PTHR11059">
    <property type="entry name" value="DNA REPAIR PROTEIN RECN"/>
    <property type="match status" value="1"/>
</dbReference>
<evidence type="ECO:0000256" key="10">
    <source>
        <dbReference type="SAM" id="Coils"/>
    </source>
</evidence>